<keyword evidence="4" id="KW-0548">Nucleotidyltransferase</keyword>
<organism evidence="13 14">
    <name type="scientific">Hungatella hathewayi WAL-18680</name>
    <dbReference type="NCBI Taxonomy" id="742737"/>
    <lineage>
        <taxon>Bacteria</taxon>
        <taxon>Bacillati</taxon>
        <taxon>Bacillota</taxon>
        <taxon>Clostridia</taxon>
        <taxon>Lachnospirales</taxon>
        <taxon>Lachnospiraceae</taxon>
        <taxon>Hungatella</taxon>
    </lineage>
</organism>
<dbReference type="Pfam" id="PF12627">
    <property type="entry name" value="PolyA_pol_RNAbd"/>
    <property type="match status" value="1"/>
</dbReference>
<reference evidence="13 14" key="1">
    <citation type="submission" date="2011-08" db="EMBL/GenBank/DDBJ databases">
        <title>The Genome Sequence of Clostridium hathewayi WAL-18680.</title>
        <authorList>
            <consortium name="The Broad Institute Genome Sequencing Platform"/>
            <person name="Earl A."/>
            <person name="Ward D."/>
            <person name="Feldgarden M."/>
            <person name="Gevers D."/>
            <person name="Finegold S.M."/>
            <person name="Summanen P.H."/>
            <person name="Molitoris D.R."/>
            <person name="Song M."/>
            <person name="Daigneault M."/>
            <person name="Allen-Vercoe E."/>
            <person name="Young S.K."/>
            <person name="Zeng Q."/>
            <person name="Gargeya S."/>
            <person name="Fitzgerald M."/>
            <person name="Haas B."/>
            <person name="Abouelleil A."/>
            <person name="Alvarado L."/>
            <person name="Arachchi H.M."/>
            <person name="Berlin A."/>
            <person name="Brown A."/>
            <person name="Chapman S.B."/>
            <person name="Chen Z."/>
            <person name="Dunbar C."/>
            <person name="Freedman E."/>
            <person name="Gearin G."/>
            <person name="Gellesch M."/>
            <person name="Goldberg J."/>
            <person name="Griggs A."/>
            <person name="Gujja S."/>
            <person name="Heiman D."/>
            <person name="Howarth C."/>
            <person name="Larson L."/>
            <person name="Lui A."/>
            <person name="MacDonald P.J.P."/>
            <person name="Montmayeur A."/>
            <person name="Murphy C."/>
            <person name="Neiman D."/>
            <person name="Pearson M."/>
            <person name="Priest M."/>
            <person name="Roberts A."/>
            <person name="Saif S."/>
            <person name="Shea T."/>
            <person name="Shenoy N."/>
            <person name="Sisk P."/>
            <person name="Stolte C."/>
            <person name="Sykes S."/>
            <person name="Wortman J."/>
            <person name="Nusbaum C."/>
            <person name="Birren B."/>
        </authorList>
    </citation>
    <scope>NUCLEOTIDE SEQUENCE [LARGE SCALE GENOMIC DNA]</scope>
    <source>
        <strain evidence="13 14">WAL-18680</strain>
    </source>
</reference>
<dbReference type="InterPro" id="IPR032828">
    <property type="entry name" value="PolyA_RNA-bd"/>
</dbReference>
<dbReference type="CDD" id="cd05398">
    <property type="entry name" value="NT_ClassII-CCAase"/>
    <property type="match status" value="1"/>
</dbReference>
<dbReference type="Gene3D" id="3.30.460.10">
    <property type="entry name" value="Beta Polymerase, domain 2"/>
    <property type="match status" value="1"/>
</dbReference>
<dbReference type="InterPro" id="IPR002646">
    <property type="entry name" value="PolA_pol_head_dom"/>
</dbReference>
<comment type="caution">
    <text evidence="13">The sequence shown here is derived from an EMBL/GenBank/DDBJ whole genome shotgun (WGS) entry which is preliminary data.</text>
</comment>
<dbReference type="SUPFAM" id="SSF81891">
    <property type="entry name" value="Poly A polymerase C-terminal region-like"/>
    <property type="match status" value="1"/>
</dbReference>
<evidence type="ECO:0000256" key="5">
    <source>
        <dbReference type="ARBA" id="ARBA00022723"/>
    </source>
</evidence>
<dbReference type="GO" id="GO:0000166">
    <property type="term" value="F:nucleotide binding"/>
    <property type="evidence" value="ECO:0007669"/>
    <property type="project" value="UniProtKB-KW"/>
</dbReference>
<dbReference type="GO" id="GO:0016779">
    <property type="term" value="F:nucleotidyltransferase activity"/>
    <property type="evidence" value="ECO:0007669"/>
    <property type="project" value="UniProtKB-KW"/>
</dbReference>
<dbReference type="PATRIC" id="fig|742737.3.peg.608"/>
<evidence type="ECO:0000313" key="13">
    <source>
        <dbReference type="EMBL" id="EHI61426.1"/>
    </source>
</evidence>
<evidence type="ECO:0000259" key="10">
    <source>
        <dbReference type="Pfam" id="PF01743"/>
    </source>
</evidence>
<protein>
    <recommendedName>
        <fullName evidence="15">CCA tRNA nucleotidyltransferase</fullName>
    </recommendedName>
</protein>
<dbReference type="PANTHER" id="PTHR46173">
    <property type="entry name" value="CCA TRNA NUCLEOTIDYLTRANSFERASE 1, MITOCHONDRIAL"/>
    <property type="match status" value="1"/>
</dbReference>
<feature type="domain" description="tRNA nucleotidyltransferase/poly(A) polymerase RNA and SrmB- binding" evidence="11">
    <location>
        <begin position="168"/>
        <end position="226"/>
    </location>
</feature>
<evidence type="ECO:0008006" key="15">
    <source>
        <dbReference type="Google" id="ProtNLM"/>
    </source>
</evidence>
<dbReference type="Gene3D" id="1.10.3090.10">
    <property type="entry name" value="cca-adding enzyme, domain 2"/>
    <property type="match status" value="1"/>
</dbReference>
<dbReference type="InterPro" id="IPR043519">
    <property type="entry name" value="NT_sf"/>
</dbReference>
<dbReference type="AlphaFoldDB" id="G5IAT1"/>
<keyword evidence="3" id="KW-0819">tRNA processing</keyword>
<dbReference type="NCBIfam" id="NF009814">
    <property type="entry name" value="PRK13299.1"/>
    <property type="match status" value="1"/>
</dbReference>
<dbReference type="GO" id="GO:0046872">
    <property type="term" value="F:metal ion binding"/>
    <property type="evidence" value="ECO:0007669"/>
    <property type="project" value="UniProtKB-KW"/>
</dbReference>
<evidence type="ECO:0000259" key="11">
    <source>
        <dbReference type="Pfam" id="PF12627"/>
    </source>
</evidence>
<evidence type="ECO:0000256" key="8">
    <source>
        <dbReference type="ARBA" id="ARBA00022884"/>
    </source>
</evidence>
<evidence type="ECO:0000256" key="7">
    <source>
        <dbReference type="ARBA" id="ARBA00022842"/>
    </source>
</evidence>
<evidence type="ECO:0000256" key="9">
    <source>
        <dbReference type="RuleBase" id="RU003953"/>
    </source>
</evidence>
<keyword evidence="8 9" id="KW-0694">RNA-binding</keyword>
<keyword evidence="5" id="KW-0479">Metal-binding</keyword>
<dbReference type="InterPro" id="IPR050264">
    <property type="entry name" value="Bact_CCA-adding_enz_type3_sf"/>
</dbReference>
<dbReference type="EMBL" id="ADLN01000003">
    <property type="protein sequence ID" value="EHI61426.1"/>
    <property type="molecule type" value="Genomic_DNA"/>
</dbReference>
<evidence type="ECO:0000256" key="4">
    <source>
        <dbReference type="ARBA" id="ARBA00022695"/>
    </source>
</evidence>
<gene>
    <name evidence="13" type="ORF">HMPREF9473_00608</name>
</gene>
<evidence type="ECO:0000256" key="2">
    <source>
        <dbReference type="ARBA" id="ARBA00022679"/>
    </source>
</evidence>
<dbReference type="Gene3D" id="1.10.246.80">
    <property type="match status" value="1"/>
</dbReference>
<dbReference type="PANTHER" id="PTHR46173:SF1">
    <property type="entry name" value="CCA TRNA NUCLEOTIDYLTRANSFERASE 1, MITOCHONDRIAL"/>
    <property type="match status" value="1"/>
</dbReference>
<dbReference type="SUPFAM" id="SSF81301">
    <property type="entry name" value="Nucleotidyltransferase"/>
    <property type="match status" value="1"/>
</dbReference>
<keyword evidence="2 9" id="KW-0808">Transferase</keyword>
<feature type="domain" description="CCA-adding enzyme C-terminal" evidence="12">
    <location>
        <begin position="244"/>
        <end position="387"/>
    </location>
</feature>
<dbReference type="Proteomes" id="UP000005384">
    <property type="component" value="Unassembled WGS sequence"/>
</dbReference>
<evidence type="ECO:0000313" key="14">
    <source>
        <dbReference type="Proteomes" id="UP000005384"/>
    </source>
</evidence>
<sequence length="393" mass="44404">MQIPEAAEDIIRKLNQAGFEAFVVGGCVRDTLLGRQPEDWDITTSAKPEQVKAIFGRTIDTGIQHGTVTIMRGKAGYEVTTYRIDGEYEDGRHPKSVEFTSNLIEDLKRRDFTINAMAYSHEAGLVDAFGGMEDLKQKKIRCVGSPKERFTEDALRILRAVRFSAQLGFEIEPETKKAITEIAPNLIHVSKERIQVELSKLLLSANPDYIREMYETGISPYVTPGFDLVPGESISIDSSLPADKSLRWSAFLRLTDEKSAVRILKDLKMDNDTISKTGTLVRWWNRPIPADKAEIRRIMSQMTPELYDNLILLKQSVGLEQLEEVVRLSGEIRMAGDCISLKTMAVTGRDLIEAGMKPGRELGVVLNHLFNQVLEHPEYNTKEYLLKEFVNRQ</sequence>
<dbReference type="GO" id="GO:0008033">
    <property type="term" value="P:tRNA processing"/>
    <property type="evidence" value="ECO:0007669"/>
    <property type="project" value="UniProtKB-KW"/>
</dbReference>
<accession>G5IAT1</accession>
<evidence type="ECO:0000256" key="1">
    <source>
        <dbReference type="ARBA" id="ARBA00001946"/>
    </source>
</evidence>
<comment type="cofactor">
    <cofactor evidence="1">
        <name>Mg(2+)</name>
        <dbReference type="ChEBI" id="CHEBI:18420"/>
    </cofactor>
</comment>
<comment type="similarity">
    <text evidence="9">Belongs to the tRNA nucleotidyltransferase/poly(A) polymerase family.</text>
</comment>
<proteinExistence type="inferred from homology"/>
<name>G5IAT1_9FIRM</name>
<evidence type="ECO:0000256" key="3">
    <source>
        <dbReference type="ARBA" id="ARBA00022694"/>
    </source>
</evidence>
<dbReference type="Pfam" id="PF01743">
    <property type="entry name" value="PolyA_pol"/>
    <property type="match status" value="1"/>
</dbReference>
<dbReference type="HOGENOM" id="CLU_015961_3_1_9"/>
<keyword evidence="7" id="KW-0460">Magnesium</keyword>
<dbReference type="InterPro" id="IPR032810">
    <property type="entry name" value="CCA-adding_enz_C"/>
</dbReference>
<evidence type="ECO:0000256" key="6">
    <source>
        <dbReference type="ARBA" id="ARBA00022741"/>
    </source>
</evidence>
<evidence type="ECO:0000259" key="12">
    <source>
        <dbReference type="Pfam" id="PF13735"/>
    </source>
</evidence>
<dbReference type="Pfam" id="PF13735">
    <property type="entry name" value="tRNA_NucTran2_2"/>
    <property type="match status" value="1"/>
</dbReference>
<feature type="domain" description="Poly A polymerase head" evidence="10">
    <location>
        <begin position="21"/>
        <end position="141"/>
    </location>
</feature>
<keyword evidence="6" id="KW-0547">Nucleotide-binding</keyword>
<dbReference type="GO" id="GO:0000049">
    <property type="term" value="F:tRNA binding"/>
    <property type="evidence" value="ECO:0007669"/>
    <property type="project" value="TreeGrafter"/>
</dbReference>
<keyword evidence="14" id="KW-1185">Reference proteome</keyword>